<evidence type="ECO:0000313" key="1">
    <source>
        <dbReference type="EMBL" id="ONI42765.1"/>
    </source>
</evidence>
<name>A0ACC8XGK4_9FIRM</name>
<keyword evidence="2" id="KW-1185">Reference proteome</keyword>
<dbReference type="EMBL" id="LJDB01000007">
    <property type="protein sequence ID" value="ONI42765.1"/>
    <property type="molecule type" value="Genomic_DNA"/>
</dbReference>
<reference evidence="1" key="1">
    <citation type="submission" date="2016-08" db="EMBL/GenBank/DDBJ databases">
        <authorList>
            <person name="Ngugi D.K."/>
            <person name="Miyake S."/>
            <person name="Stingl U."/>
        </authorList>
    </citation>
    <scope>NUCLEOTIDE SEQUENCE</scope>
    <source>
        <strain evidence="1">SCG-B11WGA-EpuloA1</strain>
    </source>
</reference>
<evidence type="ECO:0000313" key="2">
    <source>
        <dbReference type="Proteomes" id="UP000188605"/>
    </source>
</evidence>
<sequence length="146" mass="17486">MLSSTLEHYLLVIYVSKLNQEEITCRDIAKKLNQPIKQVMQAVQRLHYQKYIDYSTYQPIEINDNGIRFANYLITRDRIVEQFLIILDITENMQMEKETICQYLSQDTLMKMEQFVLFAISNPQFVREYKLFLQANKESILLKYLS</sequence>
<dbReference type="Proteomes" id="UP000188605">
    <property type="component" value="Unassembled WGS sequence"/>
</dbReference>
<organism evidence="1 2">
    <name type="scientific">Candidatus Epulonipiscium fishelsonii</name>
    <dbReference type="NCBI Taxonomy" id="77094"/>
    <lineage>
        <taxon>Bacteria</taxon>
        <taxon>Bacillati</taxon>
        <taxon>Bacillota</taxon>
        <taxon>Clostridia</taxon>
        <taxon>Lachnospirales</taxon>
        <taxon>Lachnospiraceae</taxon>
        <taxon>Candidatus Epulonipiscium</taxon>
    </lineage>
</organism>
<comment type="caution">
    <text evidence="1">The sequence shown here is derived from an EMBL/GenBank/DDBJ whole genome shotgun (WGS) entry which is preliminary data.</text>
</comment>
<protein>
    <submittedName>
        <fullName evidence="1">Uncharacterized protein</fullName>
    </submittedName>
</protein>
<proteinExistence type="predicted"/>
<gene>
    <name evidence="1" type="ORF">AN396_13275</name>
</gene>
<accession>A0ACC8XGK4</accession>